<dbReference type="Proteomes" id="UP000054776">
    <property type="component" value="Unassembled WGS sequence"/>
</dbReference>
<dbReference type="InParanoid" id="A0A0V1AL15"/>
<reference evidence="1 2" key="1">
    <citation type="submission" date="2015-01" db="EMBL/GenBank/DDBJ databases">
        <title>Evolution of Trichinella species and genotypes.</title>
        <authorList>
            <person name="Korhonen P.K."/>
            <person name="Edoardo P."/>
            <person name="Giuseppe L.R."/>
            <person name="Gasser R.B."/>
        </authorList>
    </citation>
    <scope>NUCLEOTIDE SEQUENCE [LARGE SCALE GENOMIC DNA]</scope>
    <source>
        <strain evidence="1">ISS3</strain>
    </source>
</reference>
<evidence type="ECO:0000313" key="1">
    <source>
        <dbReference type="EMBL" id="KRY25505.1"/>
    </source>
</evidence>
<protein>
    <submittedName>
        <fullName evidence="1">Uncharacterized protein</fullName>
    </submittedName>
</protein>
<accession>A0A0V1AL15</accession>
<gene>
    <name evidence="1" type="ORF">T01_9627</name>
</gene>
<name>A0A0V1AL15_TRISP</name>
<dbReference type="EMBL" id="JYDH01000911">
    <property type="protein sequence ID" value="KRY25505.1"/>
    <property type="molecule type" value="Genomic_DNA"/>
</dbReference>
<dbReference type="AlphaFoldDB" id="A0A0V1AL15"/>
<proteinExistence type="predicted"/>
<organism evidence="1 2">
    <name type="scientific">Trichinella spiralis</name>
    <name type="common">Trichina worm</name>
    <dbReference type="NCBI Taxonomy" id="6334"/>
    <lineage>
        <taxon>Eukaryota</taxon>
        <taxon>Metazoa</taxon>
        <taxon>Ecdysozoa</taxon>
        <taxon>Nematoda</taxon>
        <taxon>Enoplea</taxon>
        <taxon>Dorylaimia</taxon>
        <taxon>Trichinellida</taxon>
        <taxon>Trichinellidae</taxon>
        <taxon>Trichinella</taxon>
    </lineage>
</organism>
<sequence>MLCMLCYMYGISDAKDEVEGCSAISATLLSF</sequence>
<keyword evidence="2" id="KW-1185">Reference proteome</keyword>
<comment type="caution">
    <text evidence="1">The sequence shown here is derived from an EMBL/GenBank/DDBJ whole genome shotgun (WGS) entry which is preliminary data.</text>
</comment>
<evidence type="ECO:0000313" key="2">
    <source>
        <dbReference type="Proteomes" id="UP000054776"/>
    </source>
</evidence>